<comment type="caution">
    <text evidence="2">The sequence shown here is derived from an EMBL/GenBank/DDBJ whole genome shotgun (WGS) entry which is preliminary data.</text>
</comment>
<reference evidence="2" key="1">
    <citation type="submission" date="2024-01" db="EMBL/GenBank/DDBJ databases">
        <authorList>
            <person name="Webb A."/>
        </authorList>
    </citation>
    <scope>NUCLEOTIDE SEQUENCE</scope>
    <source>
        <strain evidence="2">Pm1</strain>
    </source>
</reference>
<sequence length="88" mass="9323">MAGDTSYGAAASGNTPAQYPRAGLTTDARDMASSNSRPATSTEEVGRNTHRGLVDGAVSWYDGDDFVFDYSSQFPRRPSVDGDMPTAI</sequence>
<evidence type="ECO:0000313" key="4">
    <source>
        <dbReference type="Proteomes" id="UP001162060"/>
    </source>
</evidence>
<dbReference type="Proteomes" id="UP001162060">
    <property type="component" value="Unassembled WGS sequence"/>
</dbReference>
<evidence type="ECO:0000256" key="1">
    <source>
        <dbReference type="SAM" id="MobiDB-lite"/>
    </source>
</evidence>
<feature type="region of interest" description="Disordered" evidence="1">
    <location>
        <begin position="1"/>
        <end position="52"/>
    </location>
</feature>
<organism evidence="2 4">
    <name type="scientific">Peronospora matthiolae</name>
    <dbReference type="NCBI Taxonomy" id="2874970"/>
    <lineage>
        <taxon>Eukaryota</taxon>
        <taxon>Sar</taxon>
        <taxon>Stramenopiles</taxon>
        <taxon>Oomycota</taxon>
        <taxon>Peronosporomycetes</taxon>
        <taxon>Peronosporales</taxon>
        <taxon>Peronosporaceae</taxon>
        <taxon>Peronospora</taxon>
    </lineage>
</organism>
<dbReference type="EMBL" id="CAKLBY020000101">
    <property type="protein sequence ID" value="CAK7926767.1"/>
    <property type="molecule type" value="Genomic_DNA"/>
</dbReference>
<proteinExistence type="predicted"/>
<evidence type="ECO:0000313" key="2">
    <source>
        <dbReference type="EMBL" id="CAK7897436.1"/>
    </source>
</evidence>
<dbReference type="AlphaFoldDB" id="A0AAV1T4Z5"/>
<name>A0AAV1T4Z5_9STRA</name>
<accession>A0AAV1T4Z5</accession>
<feature type="compositionally biased region" description="Polar residues" evidence="1">
    <location>
        <begin position="32"/>
        <end position="43"/>
    </location>
</feature>
<evidence type="ECO:0000313" key="3">
    <source>
        <dbReference type="EMBL" id="CAK7926767.1"/>
    </source>
</evidence>
<protein>
    <submittedName>
        <fullName evidence="2">Uncharacterized protein</fullName>
    </submittedName>
</protein>
<dbReference type="EMBL" id="CAKLBY020000014">
    <property type="protein sequence ID" value="CAK7897436.1"/>
    <property type="molecule type" value="Genomic_DNA"/>
</dbReference>
<gene>
    <name evidence="3" type="ORF">PM001_LOCUS11917</name>
    <name evidence="2" type="ORF">PM001_LOCUS1440</name>
</gene>